<proteinExistence type="predicted"/>
<accession>A0ACB6ZLU9</accession>
<name>A0ACB6ZLU9_THEGA</name>
<dbReference type="Proteomes" id="UP000886501">
    <property type="component" value="Unassembled WGS sequence"/>
</dbReference>
<protein>
    <submittedName>
        <fullName evidence="1">Uncharacterized protein</fullName>
    </submittedName>
</protein>
<reference evidence="1" key="1">
    <citation type="submission" date="2019-10" db="EMBL/GenBank/DDBJ databases">
        <authorList>
            <consortium name="DOE Joint Genome Institute"/>
            <person name="Kuo A."/>
            <person name="Miyauchi S."/>
            <person name="Kiss E."/>
            <person name="Drula E."/>
            <person name="Kohler A."/>
            <person name="Sanchez-Garcia M."/>
            <person name="Andreopoulos B."/>
            <person name="Barry K.W."/>
            <person name="Bonito G."/>
            <person name="Buee M."/>
            <person name="Carver A."/>
            <person name="Chen C."/>
            <person name="Cichocki N."/>
            <person name="Clum A."/>
            <person name="Culley D."/>
            <person name="Crous P.W."/>
            <person name="Fauchery L."/>
            <person name="Girlanda M."/>
            <person name="Hayes R."/>
            <person name="Keri Z."/>
            <person name="Labutti K."/>
            <person name="Lipzen A."/>
            <person name="Lombard V."/>
            <person name="Magnuson J."/>
            <person name="Maillard F."/>
            <person name="Morin E."/>
            <person name="Murat C."/>
            <person name="Nolan M."/>
            <person name="Ohm R."/>
            <person name="Pangilinan J."/>
            <person name="Pereira M."/>
            <person name="Perotto S."/>
            <person name="Peter M."/>
            <person name="Riley R."/>
            <person name="Sitrit Y."/>
            <person name="Stielow B."/>
            <person name="Szollosi G."/>
            <person name="Zifcakova L."/>
            <person name="Stursova M."/>
            <person name="Spatafora J.W."/>
            <person name="Tedersoo L."/>
            <person name="Vaario L.-M."/>
            <person name="Yamada A."/>
            <person name="Yan M."/>
            <person name="Wang P."/>
            <person name="Xu J."/>
            <person name="Bruns T."/>
            <person name="Baldrian P."/>
            <person name="Vilgalys R."/>
            <person name="Henrissat B."/>
            <person name="Grigoriev I.V."/>
            <person name="Hibbett D."/>
            <person name="Nagy L.G."/>
            <person name="Martin F.M."/>
        </authorList>
    </citation>
    <scope>NUCLEOTIDE SEQUENCE</scope>
    <source>
        <strain evidence="1">P2</strain>
    </source>
</reference>
<evidence type="ECO:0000313" key="1">
    <source>
        <dbReference type="EMBL" id="KAF9650542.1"/>
    </source>
</evidence>
<gene>
    <name evidence="1" type="ORF">BDM02DRAFT_3092896</name>
</gene>
<sequence>MPGKLTSSSLITVARHTTATDFLSATHSHLQDKEQSSNIVFAHALKRLRKEAGSSLETPRDVEEWLRFPRNRVPDDPNAFWLTVWTVDPTNNTATLDLILSCVDWTLGNYPIFLWSPQPEDKTWLIPRITKLTNHLLECVPSERVFSVFGMTSLVKSFSEYWTALTGHEVEPEPFYAALLSHCTEATFVDSSSQLPTGHVIRLATKSDVKSVAQLCKEFGDDSVYFPMTLDQGRIEAQELIKNAQAWIYDVDGQCSTICTVTRTTHKVSCITKVYTTPKFRRMGCAEHLVRHVTRGLLFDANRDAVTLYVSHGNSAQRVYDRVGFVGLCGKERPAGVEDAIEFGFVGTARGHW</sequence>
<keyword evidence="2" id="KW-1185">Reference proteome</keyword>
<evidence type="ECO:0000313" key="2">
    <source>
        <dbReference type="Proteomes" id="UP000886501"/>
    </source>
</evidence>
<reference evidence="1" key="2">
    <citation type="journal article" date="2020" name="Nat. Commun.">
        <title>Large-scale genome sequencing of mycorrhizal fungi provides insights into the early evolution of symbiotic traits.</title>
        <authorList>
            <person name="Miyauchi S."/>
            <person name="Kiss E."/>
            <person name="Kuo A."/>
            <person name="Drula E."/>
            <person name="Kohler A."/>
            <person name="Sanchez-Garcia M."/>
            <person name="Morin E."/>
            <person name="Andreopoulos B."/>
            <person name="Barry K.W."/>
            <person name="Bonito G."/>
            <person name="Buee M."/>
            <person name="Carver A."/>
            <person name="Chen C."/>
            <person name="Cichocki N."/>
            <person name="Clum A."/>
            <person name="Culley D."/>
            <person name="Crous P.W."/>
            <person name="Fauchery L."/>
            <person name="Girlanda M."/>
            <person name="Hayes R.D."/>
            <person name="Keri Z."/>
            <person name="LaButti K."/>
            <person name="Lipzen A."/>
            <person name="Lombard V."/>
            <person name="Magnuson J."/>
            <person name="Maillard F."/>
            <person name="Murat C."/>
            <person name="Nolan M."/>
            <person name="Ohm R.A."/>
            <person name="Pangilinan J."/>
            <person name="Pereira M.F."/>
            <person name="Perotto S."/>
            <person name="Peter M."/>
            <person name="Pfister S."/>
            <person name="Riley R."/>
            <person name="Sitrit Y."/>
            <person name="Stielow J.B."/>
            <person name="Szollosi G."/>
            <person name="Zifcakova L."/>
            <person name="Stursova M."/>
            <person name="Spatafora J.W."/>
            <person name="Tedersoo L."/>
            <person name="Vaario L.M."/>
            <person name="Yamada A."/>
            <person name="Yan M."/>
            <person name="Wang P."/>
            <person name="Xu J."/>
            <person name="Bruns T."/>
            <person name="Baldrian P."/>
            <person name="Vilgalys R."/>
            <person name="Dunand C."/>
            <person name="Henrissat B."/>
            <person name="Grigoriev I.V."/>
            <person name="Hibbett D."/>
            <person name="Nagy L.G."/>
            <person name="Martin F.M."/>
        </authorList>
    </citation>
    <scope>NUCLEOTIDE SEQUENCE</scope>
    <source>
        <strain evidence="1">P2</strain>
    </source>
</reference>
<organism evidence="1 2">
    <name type="scientific">Thelephora ganbajun</name>
    <name type="common">Ganba fungus</name>
    <dbReference type="NCBI Taxonomy" id="370292"/>
    <lineage>
        <taxon>Eukaryota</taxon>
        <taxon>Fungi</taxon>
        <taxon>Dikarya</taxon>
        <taxon>Basidiomycota</taxon>
        <taxon>Agaricomycotina</taxon>
        <taxon>Agaricomycetes</taxon>
        <taxon>Thelephorales</taxon>
        <taxon>Thelephoraceae</taxon>
        <taxon>Thelephora</taxon>
    </lineage>
</organism>
<dbReference type="EMBL" id="MU117984">
    <property type="protein sequence ID" value="KAF9650542.1"/>
    <property type="molecule type" value="Genomic_DNA"/>
</dbReference>
<comment type="caution">
    <text evidence="1">The sequence shown here is derived from an EMBL/GenBank/DDBJ whole genome shotgun (WGS) entry which is preliminary data.</text>
</comment>